<dbReference type="AlphaFoldDB" id="A0A518ISB2"/>
<evidence type="ECO:0000313" key="2">
    <source>
        <dbReference type="Proteomes" id="UP000316770"/>
    </source>
</evidence>
<dbReference type="Proteomes" id="UP000316770">
    <property type="component" value="Chromosome"/>
</dbReference>
<dbReference type="EMBL" id="CP036318">
    <property type="protein sequence ID" value="QDV55987.1"/>
    <property type="molecule type" value="Genomic_DNA"/>
</dbReference>
<organism evidence="1 2">
    <name type="scientific">Rosistilla oblonga</name>
    <dbReference type="NCBI Taxonomy" id="2527990"/>
    <lineage>
        <taxon>Bacteria</taxon>
        <taxon>Pseudomonadati</taxon>
        <taxon>Planctomycetota</taxon>
        <taxon>Planctomycetia</taxon>
        <taxon>Pirellulales</taxon>
        <taxon>Pirellulaceae</taxon>
        <taxon>Rosistilla</taxon>
    </lineage>
</organism>
<dbReference type="Pfam" id="PF10936">
    <property type="entry name" value="DUF2617"/>
    <property type="match status" value="1"/>
</dbReference>
<proteinExistence type="predicted"/>
<accession>A0A518ISB2</accession>
<dbReference type="RefSeq" id="WP_145119612.1">
    <property type="nucleotide sequence ID" value="NZ_CP036292.1"/>
</dbReference>
<dbReference type="InterPro" id="IPR024486">
    <property type="entry name" value="DUF2617"/>
</dbReference>
<name>A0A518ISB2_9BACT</name>
<evidence type="ECO:0000313" key="1">
    <source>
        <dbReference type="EMBL" id="QDV55987.1"/>
    </source>
</evidence>
<reference evidence="1 2" key="1">
    <citation type="submission" date="2019-02" db="EMBL/GenBank/DDBJ databases">
        <title>Deep-cultivation of Planctomycetes and their phenomic and genomic characterization uncovers novel biology.</title>
        <authorList>
            <person name="Wiegand S."/>
            <person name="Jogler M."/>
            <person name="Boedeker C."/>
            <person name="Pinto D."/>
            <person name="Vollmers J."/>
            <person name="Rivas-Marin E."/>
            <person name="Kohn T."/>
            <person name="Peeters S.H."/>
            <person name="Heuer A."/>
            <person name="Rast P."/>
            <person name="Oberbeckmann S."/>
            <person name="Bunk B."/>
            <person name="Jeske O."/>
            <person name="Meyerdierks A."/>
            <person name="Storesund J.E."/>
            <person name="Kallscheuer N."/>
            <person name="Luecker S."/>
            <person name="Lage O.M."/>
            <person name="Pohl T."/>
            <person name="Merkel B.J."/>
            <person name="Hornburger P."/>
            <person name="Mueller R.-W."/>
            <person name="Bruemmer F."/>
            <person name="Labrenz M."/>
            <person name="Spormann A.M."/>
            <person name="Op den Camp H."/>
            <person name="Overmann J."/>
            <person name="Amann R."/>
            <person name="Jetten M.S.M."/>
            <person name="Mascher T."/>
            <person name="Medema M.H."/>
            <person name="Devos D.P."/>
            <person name="Kaster A.-K."/>
            <person name="Ovreas L."/>
            <person name="Rohde M."/>
            <person name="Galperin M.Y."/>
            <person name="Jogler C."/>
        </authorList>
    </citation>
    <scope>NUCLEOTIDE SEQUENCE [LARGE SCALE GENOMIC DNA]</scope>
    <source>
        <strain evidence="1 2">Mal33</strain>
    </source>
</reference>
<gene>
    <name evidence="1" type="ORF">Mal33_19660</name>
</gene>
<sequence length="179" mass="20312">MLSVRPKIAELTFQVFGRSLHPELFEFHRSRRIQRDAFHAEISITNSGHVVTWRGNGITISEVAASSQQLLPTRRRLMEYPLRGSRTDRAECRSGVTYSTRFTLEPVATDLFWTIQKQLTADATEGLLHRFDSNGRIAMGAVSYINIETRARSMMIQAIHTFPEDQAIVKVESTFAIDG</sequence>
<evidence type="ECO:0008006" key="3">
    <source>
        <dbReference type="Google" id="ProtNLM"/>
    </source>
</evidence>
<dbReference type="OrthoDB" id="263569at2"/>
<protein>
    <recommendedName>
        <fullName evidence="3">DUF2617 domain-containing protein</fullName>
    </recommendedName>
</protein>
<keyword evidence="2" id="KW-1185">Reference proteome</keyword>